<dbReference type="InParanoid" id="A0A7M7NSM4"/>
<dbReference type="RefSeq" id="XP_030840878.1">
    <property type="nucleotide sequence ID" value="XM_030985018.1"/>
</dbReference>
<keyword evidence="2" id="KW-1133">Transmembrane helix</keyword>
<sequence>MPSLSTQSSKTSLSWPGHPMAAGSYMLQAAQEPILVTHTNFQGTAPPSRSCSANSDRARSNASGHARSPTTDRTFSHTSTRNTSNGTHYRCFCTAAVLCSLLAVSLLIAGLVFLLDGVASTSRTMGIILVVVATLVTICALVIWRYTCQRHKIVKETQQDVTLKSVKSNNSPSYVAREIYL</sequence>
<feature type="transmembrane region" description="Helical" evidence="2">
    <location>
        <begin position="127"/>
        <end position="146"/>
    </location>
</feature>
<organism evidence="3 4">
    <name type="scientific">Strongylocentrotus purpuratus</name>
    <name type="common">Purple sea urchin</name>
    <dbReference type="NCBI Taxonomy" id="7668"/>
    <lineage>
        <taxon>Eukaryota</taxon>
        <taxon>Metazoa</taxon>
        <taxon>Echinodermata</taxon>
        <taxon>Eleutherozoa</taxon>
        <taxon>Echinozoa</taxon>
        <taxon>Echinoidea</taxon>
        <taxon>Euechinoidea</taxon>
        <taxon>Echinacea</taxon>
        <taxon>Camarodonta</taxon>
        <taxon>Echinidea</taxon>
        <taxon>Strongylocentrotidae</taxon>
        <taxon>Strongylocentrotus</taxon>
    </lineage>
</organism>
<keyword evidence="4" id="KW-1185">Reference proteome</keyword>
<feature type="region of interest" description="Disordered" evidence="1">
    <location>
        <begin position="43"/>
        <end position="84"/>
    </location>
</feature>
<proteinExistence type="predicted"/>
<dbReference type="AlphaFoldDB" id="A0A7M7NSM4"/>
<reference evidence="3" key="2">
    <citation type="submission" date="2021-01" db="UniProtKB">
        <authorList>
            <consortium name="EnsemblMetazoa"/>
        </authorList>
    </citation>
    <scope>IDENTIFICATION</scope>
</reference>
<feature type="compositionally biased region" description="Low complexity" evidence="1">
    <location>
        <begin position="48"/>
        <end position="63"/>
    </location>
</feature>
<feature type="compositionally biased region" description="Polar residues" evidence="1">
    <location>
        <begin position="68"/>
        <end position="84"/>
    </location>
</feature>
<dbReference type="OMA" id="PMAAGSY"/>
<dbReference type="Proteomes" id="UP000007110">
    <property type="component" value="Unassembled WGS sequence"/>
</dbReference>
<evidence type="ECO:0000256" key="1">
    <source>
        <dbReference type="SAM" id="MobiDB-lite"/>
    </source>
</evidence>
<feature type="transmembrane region" description="Helical" evidence="2">
    <location>
        <begin position="91"/>
        <end position="115"/>
    </location>
</feature>
<evidence type="ECO:0000313" key="3">
    <source>
        <dbReference type="EnsemblMetazoa" id="XP_030840878"/>
    </source>
</evidence>
<keyword evidence="2" id="KW-0472">Membrane</keyword>
<dbReference type="GeneID" id="105442554"/>
<keyword evidence="2" id="KW-0812">Transmembrane</keyword>
<name>A0A7M7NSM4_STRPU</name>
<evidence type="ECO:0000313" key="4">
    <source>
        <dbReference type="Proteomes" id="UP000007110"/>
    </source>
</evidence>
<evidence type="ECO:0000256" key="2">
    <source>
        <dbReference type="SAM" id="Phobius"/>
    </source>
</evidence>
<dbReference type="EnsemblMetazoa" id="XM_030985018">
    <property type="protein sequence ID" value="XP_030840878"/>
    <property type="gene ID" value="LOC105442554"/>
</dbReference>
<accession>A0A7M7NSM4</accession>
<reference evidence="4" key="1">
    <citation type="submission" date="2015-02" db="EMBL/GenBank/DDBJ databases">
        <title>Genome sequencing for Strongylocentrotus purpuratus.</title>
        <authorList>
            <person name="Murali S."/>
            <person name="Liu Y."/>
            <person name="Vee V."/>
            <person name="English A."/>
            <person name="Wang M."/>
            <person name="Skinner E."/>
            <person name="Han Y."/>
            <person name="Muzny D.M."/>
            <person name="Worley K.C."/>
            <person name="Gibbs R.A."/>
        </authorList>
    </citation>
    <scope>NUCLEOTIDE SEQUENCE</scope>
</reference>
<protein>
    <submittedName>
        <fullName evidence="3">Uncharacterized protein</fullName>
    </submittedName>
</protein>
<dbReference type="KEGG" id="spu:105442554"/>
<dbReference type="OrthoDB" id="10510781at2759"/>